<dbReference type="InterPro" id="IPR002347">
    <property type="entry name" value="SDR_fam"/>
</dbReference>
<dbReference type="PRINTS" id="PR00080">
    <property type="entry name" value="SDRFAMILY"/>
</dbReference>
<dbReference type="PRINTS" id="PR00081">
    <property type="entry name" value="GDHRDH"/>
</dbReference>
<sequence>MTIFATYPSLASKVVLITGGASGIGEAHVEHFCAAGARVGFIDRNIQAAESLVARIVAAGGNAPHFLHADLRDIEATQGAIAGFAAAHGDVDVLINNAAHDERHDIETVSVAYWDERIALNLRHLFFCAQAVTPGMIRKGGGSIVNVGSFSWRVGLGGMPIYVAAKAGIEGLTRGLARDLGAHDISVNTLVPGWVMTQRQIDLWVTPEVEEELAQRQCLKSRVTPADIARMALWLAAADSRMCTAQSFVVDGGWS</sequence>
<dbReference type="RefSeq" id="WP_307432837.1">
    <property type="nucleotide sequence ID" value="NZ_JAUSVK010000001.1"/>
</dbReference>
<dbReference type="Gene3D" id="3.40.50.720">
    <property type="entry name" value="NAD(P)-binding Rossmann-like Domain"/>
    <property type="match status" value="1"/>
</dbReference>
<keyword evidence="2" id="KW-0560">Oxidoreductase</keyword>
<dbReference type="PANTHER" id="PTHR43639:SF1">
    <property type="entry name" value="SHORT-CHAIN DEHYDROGENASE_REDUCTASE FAMILY PROTEIN"/>
    <property type="match status" value="1"/>
</dbReference>
<protein>
    <submittedName>
        <fullName evidence="3">NAD(P)-dependent dehydrogenase (Short-subunit alcohol dehydrogenase family)</fullName>
    </submittedName>
</protein>
<evidence type="ECO:0000313" key="3">
    <source>
        <dbReference type="EMBL" id="MDQ0394901.1"/>
    </source>
</evidence>
<name>A0ABU0FJW6_9HYPH</name>
<evidence type="ECO:0000313" key="4">
    <source>
        <dbReference type="Proteomes" id="UP001237448"/>
    </source>
</evidence>
<accession>A0ABU0FJW6</accession>
<comment type="caution">
    <text evidence="3">The sequence shown here is derived from an EMBL/GenBank/DDBJ whole genome shotgun (WGS) entry which is preliminary data.</text>
</comment>
<dbReference type="InterPro" id="IPR036291">
    <property type="entry name" value="NAD(P)-bd_dom_sf"/>
</dbReference>
<dbReference type="PANTHER" id="PTHR43639">
    <property type="entry name" value="OXIDOREDUCTASE, SHORT-CHAIN DEHYDROGENASE/REDUCTASE FAMILY (AFU_ORTHOLOGUE AFUA_5G02870)"/>
    <property type="match status" value="1"/>
</dbReference>
<reference evidence="3 4" key="1">
    <citation type="submission" date="2023-07" db="EMBL/GenBank/DDBJ databases">
        <title>Genomic Encyclopedia of Type Strains, Phase IV (KMG-IV): sequencing the most valuable type-strain genomes for metagenomic binning, comparative biology and taxonomic classification.</title>
        <authorList>
            <person name="Goeker M."/>
        </authorList>
    </citation>
    <scope>NUCLEOTIDE SEQUENCE [LARGE SCALE GENOMIC DNA]</scope>
    <source>
        <strain evidence="3 4">DSM 5896</strain>
    </source>
</reference>
<comment type="similarity">
    <text evidence="1">Belongs to the short-chain dehydrogenases/reductases (SDR) family.</text>
</comment>
<organism evidence="3 4">
    <name type="scientific">Labrys monachus</name>
    <dbReference type="NCBI Taxonomy" id="217067"/>
    <lineage>
        <taxon>Bacteria</taxon>
        <taxon>Pseudomonadati</taxon>
        <taxon>Pseudomonadota</taxon>
        <taxon>Alphaproteobacteria</taxon>
        <taxon>Hyphomicrobiales</taxon>
        <taxon>Xanthobacteraceae</taxon>
        <taxon>Labrys</taxon>
    </lineage>
</organism>
<dbReference type="SUPFAM" id="SSF51735">
    <property type="entry name" value="NAD(P)-binding Rossmann-fold domains"/>
    <property type="match status" value="1"/>
</dbReference>
<dbReference type="CDD" id="cd05233">
    <property type="entry name" value="SDR_c"/>
    <property type="match status" value="1"/>
</dbReference>
<evidence type="ECO:0000256" key="2">
    <source>
        <dbReference type="ARBA" id="ARBA00023002"/>
    </source>
</evidence>
<dbReference type="InterPro" id="IPR020904">
    <property type="entry name" value="Sc_DH/Rdtase_CS"/>
</dbReference>
<dbReference type="Proteomes" id="UP001237448">
    <property type="component" value="Unassembled WGS sequence"/>
</dbReference>
<proteinExistence type="inferred from homology"/>
<dbReference type="EMBL" id="JAUSVK010000001">
    <property type="protein sequence ID" value="MDQ0394901.1"/>
    <property type="molecule type" value="Genomic_DNA"/>
</dbReference>
<gene>
    <name evidence="3" type="ORF">J3R73_004693</name>
</gene>
<keyword evidence="4" id="KW-1185">Reference proteome</keyword>
<dbReference type="PROSITE" id="PS00061">
    <property type="entry name" value="ADH_SHORT"/>
    <property type="match status" value="1"/>
</dbReference>
<dbReference type="Pfam" id="PF13561">
    <property type="entry name" value="adh_short_C2"/>
    <property type="match status" value="1"/>
</dbReference>
<evidence type="ECO:0000256" key="1">
    <source>
        <dbReference type="ARBA" id="ARBA00006484"/>
    </source>
</evidence>